<gene>
    <name evidence="4" type="ORF">MKZ38_000406</name>
</gene>
<feature type="repeat" description="ANK" evidence="3">
    <location>
        <begin position="121"/>
        <end position="153"/>
    </location>
</feature>
<reference evidence="4" key="1">
    <citation type="submission" date="2022-07" db="EMBL/GenBank/DDBJ databases">
        <title>Draft genome sequence of Zalerion maritima ATCC 34329, a (micro)plastics degrading marine fungus.</title>
        <authorList>
            <person name="Paco A."/>
            <person name="Goncalves M.F.M."/>
            <person name="Rocha-Santos T.A.P."/>
            <person name="Alves A."/>
        </authorList>
    </citation>
    <scope>NUCLEOTIDE SEQUENCE</scope>
    <source>
        <strain evidence="4">ATCC 34329</strain>
    </source>
</reference>
<evidence type="ECO:0000256" key="1">
    <source>
        <dbReference type="ARBA" id="ARBA00022737"/>
    </source>
</evidence>
<dbReference type="EMBL" id="JAKWBI020000010">
    <property type="protein sequence ID" value="KAJ2906670.1"/>
    <property type="molecule type" value="Genomic_DNA"/>
</dbReference>
<evidence type="ECO:0000256" key="3">
    <source>
        <dbReference type="PROSITE-ProRule" id="PRU00023"/>
    </source>
</evidence>
<dbReference type="PROSITE" id="PS50088">
    <property type="entry name" value="ANK_REPEAT"/>
    <property type="match status" value="2"/>
</dbReference>
<dbReference type="AlphaFoldDB" id="A0AAD5S5P2"/>
<dbReference type="PANTHER" id="PTHR24171:SF9">
    <property type="entry name" value="ANKYRIN REPEAT DOMAIN-CONTAINING PROTEIN 39"/>
    <property type="match status" value="1"/>
</dbReference>
<dbReference type="SUPFAM" id="SSF48403">
    <property type="entry name" value="Ankyrin repeat"/>
    <property type="match status" value="1"/>
</dbReference>
<organism evidence="4 5">
    <name type="scientific">Zalerion maritima</name>
    <dbReference type="NCBI Taxonomy" id="339359"/>
    <lineage>
        <taxon>Eukaryota</taxon>
        <taxon>Fungi</taxon>
        <taxon>Dikarya</taxon>
        <taxon>Ascomycota</taxon>
        <taxon>Pezizomycotina</taxon>
        <taxon>Sordariomycetes</taxon>
        <taxon>Lulworthiomycetidae</taxon>
        <taxon>Lulworthiales</taxon>
        <taxon>Lulworthiaceae</taxon>
        <taxon>Zalerion</taxon>
    </lineage>
</organism>
<name>A0AAD5S5P2_9PEZI</name>
<protein>
    <submittedName>
        <fullName evidence="4">Ankyrin repeat protein</fullName>
    </submittedName>
</protein>
<dbReference type="Proteomes" id="UP001201980">
    <property type="component" value="Unassembled WGS sequence"/>
</dbReference>
<dbReference type="Gene3D" id="1.25.40.20">
    <property type="entry name" value="Ankyrin repeat-containing domain"/>
    <property type="match status" value="2"/>
</dbReference>
<keyword evidence="5" id="KW-1185">Reference proteome</keyword>
<dbReference type="PROSITE" id="PS50297">
    <property type="entry name" value="ANK_REP_REGION"/>
    <property type="match status" value="2"/>
</dbReference>
<proteinExistence type="predicted"/>
<dbReference type="Pfam" id="PF12796">
    <property type="entry name" value="Ank_2"/>
    <property type="match status" value="1"/>
</dbReference>
<dbReference type="SMART" id="SM00248">
    <property type="entry name" value="ANK"/>
    <property type="match status" value="3"/>
</dbReference>
<feature type="repeat" description="ANK" evidence="3">
    <location>
        <begin position="88"/>
        <end position="120"/>
    </location>
</feature>
<comment type="caution">
    <text evidence="4">The sequence shown here is derived from an EMBL/GenBank/DDBJ whole genome shotgun (WGS) entry which is preliminary data.</text>
</comment>
<keyword evidence="2 3" id="KW-0040">ANK repeat</keyword>
<accession>A0AAD5S5P2</accession>
<dbReference type="PANTHER" id="PTHR24171">
    <property type="entry name" value="ANKYRIN REPEAT DOMAIN-CONTAINING PROTEIN 39-RELATED"/>
    <property type="match status" value="1"/>
</dbReference>
<evidence type="ECO:0000313" key="5">
    <source>
        <dbReference type="Proteomes" id="UP001201980"/>
    </source>
</evidence>
<evidence type="ECO:0000313" key="4">
    <source>
        <dbReference type="EMBL" id="KAJ2906670.1"/>
    </source>
</evidence>
<dbReference type="InterPro" id="IPR002110">
    <property type="entry name" value="Ankyrin_rpt"/>
</dbReference>
<dbReference type="InterPro" id="IPR036770">
    <property type="entry name" value="Ankyrin_rpt-contain_sf"/>
</dbReference>
<dbReference type="PRINTS" id="PR01415">
    <property type="entry name" value="ANKYRIN"/>
</dbReference>
<sequence length="188" mass="20994">MPDLYVQCERRYNECQAHIKTDRGGRSNLANAPGALLPAKPEISNPVYDKDEHDDHQALLYISATTGCLSHVKEYLGKGANPKLADPRGRTPLEAAARHGHKELVPLFLALGCYPDPRDCWGQTPLWWAARNNHEDIVRLLLDKGADANSRDTRGRRVEHWPAQLGREGVLQILSVASLGFNTRTLQE</sequence>
<keyword evidence="1" id="KW-0677">Repeat</keyword>
<evidence type="ECO:0000256" key="2">
    <source>
        <dbReference type="ARBA" id="ARBA00023043"/>
    </source>
</evidence>